<organism evidence="1">
    <name type="scientific">Rhizophora mucronata</name>
    <name type="common">Asiatic mangrove</name>
    <dbReference type="NCBI Taxonomy" id="61149"/>
    <lineage>
        <taxon>Eukaryota</taxon>
        <taxon>Viridiplantae</taxon>
        <taxon>Streptophyta</taxon>
        <taxon>Embryophyta</taxon>
        <taxon>Tracheophyta</taxon>
        <taxon>Spermatophyta</taxon>
        <taxon>Magnoliopsida</taxon>
        <taxon>eudicotyledons</taxon>
        <taxon>Gunneridae</taxon>
        <taxon>Pentapetalae</taxon>
        <taxon>rosids</taxon>
        <taxon>fabids</taxon>
        <taxon>Malpighiales</taxon>
        <taxon>Rhizophoraceae</taxon>
        <taxon>Rhizophora</taxon>
    </lineage>
</organism>
<protein>
    <submittedName>
        <fullName evidence="1">Uncharacterized protein</fullName>
    </submittedName>
</protein>
<reference evidence="1" key="1">
    <citation type="submission" date="2018-02" db="EMBL/GenBank/DDBJ databases">
        <title>Rhizophora mucronata_Transcriptome.</title>
        <authorList>
            <person name="Meera S.P."/>
            <person name="Sreeshan A."/>
            <person name="Augustine A."/>
        </authorList>
    </citation>
    <scope>NUCLEOTIDE SEQUENCE</scope>
    <source>
        <tissue evidence="1">Leaf</tissue>
    </source>
</reference>
<proteinExistence type="predicted"/>
<dbReference type="EMBL" id="GGEC01055321">
    <property type="protein sequence ID" value="MBX35805.1"/>
    <property type="molecule type" value="Transcribed_RNA"/>
</dbReference>
<evidence type="ECO:0000313" key="1">
    <source>
        <dbReference type="EMBL" id="MBX35805.1"/>
    </source>
</evidence>
<sequence>MKEALGALYPPQGTVCTYAGSTKPTGNL</sequence>
<name>A0A2P2MZZ2_RHIMU</name>
<accession>A0A2P2MZZ2</accession>
<dbReference type="AlphaFoldDB" id="A0A2P2MZZ2"/>